<proteinExistence type="predicted"/>
<dbReference type="EMBL" id="JXJN01017024">
    <property type="status" value="NOT_ANNOTATED_CDS"/>
    <property type="molecule type" value="Genomic_DNA"/>
</dbReference>
<sequence length="63" mass="6982">MLDRLCLGVSFASISCTFYEDESTVRSIKKSEDKIRSSVASTSLGKKLNFMCPAALKELDFVN</sequence>
<dbReference type="PROSITE" id="PS51257">
    <property type="entry name" value="PROKAR_LIPOPROTEIN"/>
    <property type="match status" value="1"/>
</dbReference>
<accession>A0A1B0BMQ5</accession>
<name>A0A1B0BMQ5_9MUSC</name>
<dbReference type="VEuPathDB" id="VectorBase:GPPI034956"/>
<protein>
    <submittedName>
        <fullName evidence="1">Uncharacterized protein</fullName>
    </submittedName>
</protein>
<evidence type="ECO:0000313" key="2">
    <source>
        <dbReference type="Proteomes" id="UP000092460"/>
    </source>
</evidence>
<evidence type="ECO:0000313" key="1">
    <source>
        <dbReference type="EnsemblMetazoa" id="GPPI034956-PA"/>
    </source>
</evidence>
<dbReference type="AlphaFoldDB" id="A0A1B0BMQ5"/>
<organism evidence="1 2">
    <name type="scientific">Glossina palpalis gambiensis</name>
    <dbReference type="NCBI Taxonomy" id="67801"/>
    <lineage>
        <taxon>Eukaryota</taxon>
        <taxon>Metazoa</taxon>
        <taxon>Ecdysozoa</taxon>
        <taxon>Arthropoda</taxon>
        <taxon>Hexapoda</taxon>
        <taxon>Insecta</taxon>
        <taxon>Pterygota</taxon>
        <taxon>Neoptera</taxon>
        <taxon>Endopterygota</taxon>
        <taxon>Diptera</taxon>
        <taxon>Brachycera</taxon>
        <taxon>Muscomorpha</taxon>
        <taxon>Hippoboscoidea</taxon>
        <taxon>Glossinidae</taxon>
        <taxon>Glossina</taxon>
    </lineage>
</organism>
<reference evidence="1" key="2">
    <citation type="submission" date="2020-05" db="UniProtKB">
        <authorList>
            <consortium name="EnsemblMetazoa"/>
        </authorList>
    </citation>
    <scope>IDENTIFICATION</scope>
    <source>
        <strain evidence="1">IAEA</strain>
    </source>
</reference>
<reference evidence="2" key="1">
    <citation type="submission" date="2015-01" db="EMBL/GenBank/DDBJ databases">
        <authorList>
            <person name="Aksoy S."/>
            <person name="Warren W."/>
            <person name="Wilson R.K."/>
        </authorList>
    </citation>
    <scope>NUCLEOTIDE SEQUENCE [LARGE SCALE GENOMIC DNA]</scope>
    <source>
        <strain evidence="2">IAEA</strain>
    </source>
</reference>
<dbReference type="EnsemblMetazoa" id="GPPI034956-RA">
    <property type="protein sequence ID" value="GPPI034956-PA"/>
    <property type="gene ID" value="GPPI034956"/>
</dbReference>
<dbReference type="Proteomes" id="UP000092460">
    <property type="component" value="Unassembled WGS sequence"/>
</dbReference>
<keyword evidence="2" id="KW-1185">Reference proteome</keyword>